<reference evidence="3" key="1">
    <citation type="journal article" date="2019" name="Int. J. Syst. Evol. Microbiol.">
        <title>The Global Catalogue of Microorganisms (GCM) 10K type strain sequencing project: providing services to taxonomists for standard genome sequencing and annotation.</title>
        <authorList>
            <consortium name="The Broad Institute Genomics Platform"/>
            <consortium name="The Broad Institute Genome Sequencing Center for Infectious Disease"/>
            <person name="Wu L."/>
            <person name="Ma J."/>
        </authorList>
    </citation>
    <scope>NUCLEOTIDE SEQUENCE [LARGE SCALE GENOMIC DNA]</scope>
    <source>
        <strain evidence="3">CCUG 56108</strain>
    </source>
</reference>
<keyword evidence="3" id="KW-1185">Reference proteome</keyword>
<keyword evidence="1" id="KW-1133">Transmembrane helix</keyword>
<evidence type="ECO:0000256" key="1">
    <source>
        <dbReference type="SAM" id="Phobius"/>
    </source>
</evidence>
<name>A0ABW3WSH5_9HYPH</name>
<proteinExistence type="predicted"/>
<dbReference type="EMBL" id="JBHTND010000001">
    <property type="protein sequence ID" value="MFD1299973.1"/>
    <property type="molecule type" value="Genomic_DNA"/>
</dbReference>
<keyword evidence="1" id="KW-0812">Transmembrane</keyword>
<sequence length="99" mass="10189">MRYVAGMGLALVLPFLATGTPRAGRPVILVAAPWADPVVVVAQAGGLVIRGTAIPWIIVAISERDDFAARLGLAGAWLTLDASTITGCAEAAGSFKSWI</sequence>
<accession>A0ABW3WSH5</accession>
<evidence type="ECO:0000313" key="3">
    <source>
        <dbReference type="Proteomes" id="UP001597176"/>
    </source>
</evidence>
<protein>
    <submittedName>
        <fullName evidence="2">Uncharacterized protein</fullName>
    </submittedName>
</protein>
<evidence type="ECO:0000313" key="2">
    <source>
        <dbReference type="EMBL" id="MFD1299973.1"/>
    </source>
</evidence>
<comment type="caution">
    <text evidence="2">The sequence shown here is derived from an EMBL/GenBank/DDBJ whole genome shotgun (WGS) entry which is preliminary data.</text>
</comment>
<dbReference type="Proteomes" id="UP001597176">
    <property type="component" value="Unassembled WGS sequence"/>
</dbReference>
<dbReference type="RefSeq" id="WP_238207981.1">
    <property type="nucleotide sequence ID" value="NZ_JBHTND010000001.1"/>
</dbReference>
<gene>
    <name evidence="2" type="ORF">ACFQ4G_00035</name>
</gene>
<keyword evidence="1" id="KW-0472">Membrane</keyword>
<feature type="transmembrane region" description="Helical" evidence="1">
    <location>
        <begin position="40"/>
        <end position="61"/>
    </location>
</feature>
<organism evidence="2 3">
    <name type="scientific">Methylobacterium marchantiae</name>
    <dbReference type="NCBI Taxonomy" id="600331"/>
    <lineage>
        <taxon>Bacteria</taxon>
        <taxon>Pseudomonadati</taxon>
        <taxon>Pseudomonadota</taxon>
        <taxon>Alphaproteobacteria</taxon>
        <taxon>Hyphomicrobiales</taxon>
        <taxon>Methylobacteriaceae</taxon>
        <taxon>Methylobacterium</taxon>
    </lineage>
</organism>